<protein>
    <submittedName>
        <fullName evidence="1">Uncharacterized protein</fullName>
    </submittedName>
</protein>
<evidence type="ECO:0000313" key="2">
    <source>
        <dbReference type="Proteomes" id="UP000190911"/>
    </source>
</evidence>
<dbReference type="AlphaFoldDB" id="A0A1M7GBY0"/>
<dbReference type="InParanoid" id="A0A1M7GBY0"/>
<organism evidence="1 2">
    <name type="scientific">Vreelandella subglaciescola</name>
    <dbReference type="NCBI Taxonomy" id="29571"/>
    <lineage>
        <taxon>Bacteria</taxon>
        <taxon>Pseudomonadati</taxon>
        <taxon>Pseudomonadota</taxon>
        <taxon>Gammaproteobacteria</taxon>
        <taxon>Oceanospirillales</taxon>
        <taxon>Halomonadaceae</taxon>
        <taxon>Vreelandella</taxon>
    </lineage>
</organism>
<dbReference type="EMBL" id="LT670847">
    <property type="protein sequence ID" value="SHM13437.1"/>
    <property type="molecule type" value="Genomic_DNA"/>
</dbReference>
<keyword evidence="2" id="KW-1185">Reference proteome</keyword>
<reference evidence="1 2" key="1">
    <citation type="submission" date="2016-11" db="EMBL/GenBank/DDBJ databases">
        <authorList>
            <person name="Jaros S."/>
            <person name="Januszkiewicz K."/>
            <person name="Wedrychowicz H."/>
        </authorList>
    </citation>
    <scope>NUCLEOTIDE SEQUENCE [LARGE SCALE GENOMIC DNA]</scope>
    <source>
        <strain evidence="1 2">ACAM 12</strain>
    </source>
</reference>
<gene>
    <name evidence="1" type="ORF">SAMN05878437_1402</name>
</gene>
<dbReference type="Proteomes" id="UP000190911">
    <property type="component" value="Chromosome I"/>
</dbReference>
<sequence>MVVCHYFQKLFQELFQGRVSVMRNVAYSVRKHIVKN</sequence>
<proteinExistence type="predicted"/>
<accession>A0A1M7GBY0</accession>
<evidence type="ECO:0000313" key="1">
    <source>
        <dbReference type="EMBL" id="SHM13437.1"/>
    </source>
</evidence>
<name>A0A1M7GBY0_9GAMM</name>